<organism evidence="1 2">
    <name type="scientific">Allorhizobium taibaishanense</name>
    <dbReference type="NCBI Taxonomy" id="887144"/>
    <lineage>
        <taxon>Bacteria</taxon>
        <taxon>Pseudomonadati</taxon>
        <taxon>Pseudomonadota</taxon>
        <taxon>Alphaproteobacteria</taxon>
        <taxon>Hyphomicrobiales</taxon>
        <taxon>Rhizobiaceae</taxon>
        <taxon>Rhizobium/Agrobacterium group</taxon>
        <taxon>Allorhizobium</taxon>
    </lineage>
</organism>
<name>A0A7W6HRZ4_9HYPH</name>
<dbReference type="AlphaFoldDB" id="A0A7W6HRZ4"/>
<reference evidence="1 2" key="1">
    <citation type="submission" date="2020-08" db="EMBL/GenBank/DDBJ databases">
        <title>Genomic Encyclopedia of Type Strains, Phase IV (KMG-IV): sequencing the most valuable type-strain genomes for metagenomic binning, comparative biology and taxonomic classification.</title>
        <authorList>
            <person name="Goeker M."/>
        </authorList>
    </citation>
    <scope>NUCLEOTIDE SEQUENCE [LARGE SCALE GENOMIC DNA]</scope>
    <source>
        <strain evidence="1 2">DSM 100021</strain>
    </source>
</reference>
<dbReference type="Proteomes" id="UP000544107">
    <property type="component" value="Unassembled WGS sequence"/>
</dbReference>
<protein>
    <submittedName>
        <fullName evidence="1">Uncharacterized protein</fullName>
    </submittedName>
</protein>
<sequence>MYILKPGIKRDPVRRWALPDRIFFGHGACAILAGVFLRDAVLDDFYAERVIPGDGFAGNHIFVTDGILAFDHHGYSLRNRLLTYHTNGWRKRSGSGWNCRLEKVTFDLLDGRDLNDNKMLGPDQYLHNPIARAERYLARVDHAQASARAHARIGQ</sequence>
<comment type="caution">
    <text evidence="1">The sequence shown here is derived from an EMBL/GenBank/DDBJ whole genome shotgun (WGS) entry which is preliminary data.</text>
</comment>
<evidence type="ECO:0000313" key="2">
    <source>
        <dbReference type="Proteomes" id="UP000544107"/>
    </source>
</evidence>
<dbReference type="OrthoDB" id="65593at2"/>
<gene>
    <name evidence="1" type="ORF">GGQ71_004631</name>
</gene>
<dbReference type="EMBL" id="JACIED010000008">
    <property type="protein sequence ID" value="MBB4010330.1"/>
    <property type="molecule type" value="Genomic_DNA"/>
</dbReference>
<dbReference type="RefSeq" id="WP_075612838.1">
    <property type="nucleotide sequence ID" value="NZ_JACIED010000008.1"/>
</dbReference>
<proteinExistence type="predicted"/>
<evidence type="ECO:0000313" key="1">
    <source>
        <dbReference type="EMBL" id="MBB4010330.1"/>
    </source>
</evidence>
<accession>A0A7W6HRZ4</accession>